<dbReference type="EMBL" id="JBBDGM010000001">
    <property type="protein sequence ID" value="MEJ1086738.1"/>
    <property type="molecule type" value="Genomic_DNA"/>
</dbReference>
<evidence type="ECO:0000256" key="4">
    <source>
        <dbReference type="ARBA" id="ARBA00022827"/>
    </source>
</evidence>
<dbReference type="RefSeq" id="WP_337330421.1">
    <property type="nucleotide sequence ID" value="NZ_JBBDGM010000001.1"/>
</dbReference>
<evidence type="ECO:0000256" key="5">
    <source>
        <dbReference type="ARBA" id="ARBA00023002"/>
    </source>
</evidence>
<dbReference type="InterPro" id="IPR036318">
    <property type="entry name" value="FAD-bd_PCMH-like_sf"/>
</dbReference>
<evidence type="ECO:0000313" key="7">
    <source>
        <dbReference type="EMBL" id="MEJ1086738.1"/>
    </source>
</evidence>
<keyword evidence="8" id="KW-1185">Reference proteome</keyword>
<dbReference type="InterPro" id="IPR016167">
    <property type="entry name" value="FAD-bd_PCMH_sub1"/>
</dbReference>
<protein>
    <submittedName>
        <fullName evidence="7">FAD-binding oxidoreductase</fullName>
    </submittedName>
</protein>
<dbReference type="Gene3D" id="3.40.462.20">
    <property type="match status" value="1"/>
</dbReference>
<keyword evidence="3" id="KW-0285">Flavoprotein</keyword>
<name>A0ABU8L6M0_9MICO</name>
<evidence type="ECO:0000313" key="8">
    <source>
        <dbReference type="Proteomes" id="UP001371224"/>
    </source>
</evidence>
<dbReference type="PROSITE" id="PS51387">
    <property type="entry name" value="FAD_PCMH"/>
    <property type="match status" value="1"/>
</dbReference>
<comment type="caution">
    <text evidence="7">The sequence shown here is derived from an EMBL/GenBank/DDBJ whole genome shotgun (WGS) entry which is preliminary data.</text>
</comment>
<feature type="domain" description="FAD-binding PCMH-type" evidence="6">
    <location>
        <begin position="38"/>
        <end position="207"/>
    </location>
</feature>
<reference evidence="7 8" key="1">
    <citation type="submission" date="2024-02" db="EMBL/GenBank/DDBJ databases">
        <authorList>
            <person name="Saticioglu I.B."/>
        </authorList>
    </citation>
    <scope>NUCLEOTIDE SEQUENCE [LARGE SCALE GENOMIC DNA]</scope>
    <source>
        <strain evidence="7 8">Mu-80</strain>
    </source>
</reference>
<evidence type="ECO:0000256" key="1">
    <source>
        <dbReference type="ARBA" id="ARBA00001974"/>
    </source>
</evidence>
<dbReference type="PANTHER" id="PTHR42973">
    <property type="entry name" value="BINDING OXIDOREDUCTASE, PUTATIVE (AFU_ORTHOLOGUE AFUA_1G17690)-RELATED"/>
    <property type="match status" value="1"/>
</dbReference>
<dbReference type="PANTHER" id="PTHR42973:SF39">
    <property type="entry name" value="FAD-BINDING PCMH-TYPE DOMAIN-CONTAINING PROTEIN"/>
    <property type="match status" value="1"/>
</dbReference>
<comment type="cofactor">
    <cofactor evidence="1">
        <name>FAD</name>
        <dbReference type="ChEBI" id="CHEBI:57692"/>
    </cofactor>
</comment>
<dbReference type="Gene3D" id="3.30.43.10">
    <property type="entry name" value="Uridine Diphospho-n-acetylenolpyruvylglucosamine Reductase, domain 2"/>
    <property type="match status" value="1"/>
</dbReference>
<proteinExistence type="inferred from homology"/>
<gene>
    <name evidence="7" type="ORF">WDU99_00225</name>
</gene>
<sequence length="439" mass="46201">MNIVSQSGLTQLSDAVRGRVWLPSDPGFAQVHRPWNLAVAQPVCAVVEAVDADDVADLVRFARSRAFAVAVQPTGHGATGRASDAILLRTNLLDAIDVDPVAMTARIGAGVRSGDLQRAAAQHGLTALPGSSPVVTVTGASLGGGLSWFGRAFGWMADSILGADVVTADGVARHITPDADAELFWALKGGGGDIVIVTALELQLHPAPSVFGGRQLWAGEHAHEVARVFRDITASAPDHLTLWLEVLHFPGADPLIAIDSTCLGSEAEARALMTATEQLPPALSDSRATMSVAELGSITAEPTDPSAGESRGELLTRLDDAALAALLDDPIAPLMSVQIRHLQGAFAQPSDSPHGSLTEPYVIYMFGAPADEQAAEVISQKQVRLVGSLPVSGRKPMTFLHRSEKLSDALPEASIARLRALKTELDPEQRVRGNYAIPR</sequence>
<dbReference type="InterPro" id="IPR050416">
    <property type="entry name" value="FAD-linked_Oxidoreductase"/>
</dbReference>
<dbReference type="Proteomes" id="UP001371224">
    <property type="component" value="Unassembled WGS sequence"/>
</dbReference>
<dbReference type="Pfam" id="PF01565">
    <property type="entry name" value="FAD_binding_4"/>
    <property type="match status" value="1"/>
</dbReference>
<dbReference type="Gene3D" id="3.30.465.10">
    <property type="match status" value="1"/>
</dbReference>
<organism evidence="7 8">
    <name type="scientific">Microbacterium bandirmense</name>
    <dbReference type="NCBI Taxonomy" id="3122050"/>
    <lineage>
        <taxon>Bacteria</taxon>
        <taxon>Bacillati</taxon>
        <taxon>Actinomycetota</taxon>
        <taxon>Actinomycetes</taxon>
        <taxon>Micrococcales</taxon>
        <taxon>Microbacteriaceae</taxon>
        <taxon>Microbacterium</taxon>
    </lineage>
</organism>
<evidence type="ECO:0000256" key="2">
    <source>
        <dbReference type="ARBA" id="ARBA00005466"/>
    </source>
</evidence>
<accession>A0ABU8L6M0</accession>
<dbReference type="InterPro" id="IPR016169">
    <property type="entry name" value="FAD-bd_PCMH_sub2"/>
</dbReference>
<dbReference type="SUPFAM" id="SSF56176">
    <property type="entry name" value="FAD-binding/transporter-associated domain-like"/>
    <property type="match status" value="1"/>
</dbReference>
<keyword evidence="5" id="KW-0560">Oxidoreductase</keyword>
<dbReference type="InterPro" id="IPR016166">
    <property type="entry name" value="FAD-bd_PCMH"/>
</dbReference>
<dbReference type="InterPro" id="IPR006094">
    <property type="entry name" value="Oxid_FAD_bind_N"/>
</dbReference>
<evidence type="ECO:0000259" key="6">
    <source>
        <dbReference type="PROSITE" id="PS51387"/>
    </source>
</evidence>
<keyword evidence="4" id="KW-0274">FAD</keyword>
<evidence type="ECO:0000256" key="3">
    <source>
        <dbReference type="ARBA" id="ARBA00022630"/>
    </source>
</evidence>
<comment type="similarity">
    <text evidence="2">Belongs to the oxygen-dependent FAD-linked oxidoreductase family.</text>
</comment>